<keyword evidence="3" id="KW-0964">Secreted</keyword>
<dbReference type="SMR" id="A0A0U2NIF8"/>
<dbReference type="PANTHER" id="PTHR11515:SF13">
    <property type="entry name" value="GLYCOPROTEIN HORMONE BETA 5, ISOFORM A"/>
    <property type="match status" value="1"/>
</dbReference>
<proteinExistence type="evidence at transcript level"/>
<dbReference type="OrthoDB" id="10006958at2759"/>
<feature type="chain" id="PRO_5006831540" evidence="5">
    <location>
        <begin position="32"/>
        <end position="141"/>
    </location>
</feature>
<accession>A0A0U2NIF8</accession>
<comment type="similarity">
    <text evidence="2">Belongs to the glycoprotein hormones subunit beta family.</text>
</comment>
<dbReference type="CDD" id="cd00069">
    <property type="entry name" value="GHB_like"/>
    <property type="match status" value="1"/>
</dbReference>
<dbReference type="InterPro" id="IPR029034">
    <property type="entry name" value="Cystine-knot_cytokine"/>
</dbReference>
<evidence type="ECO:0000256" key="4">
    <source>
        <dbReference type="ARBA" id="ARBA00023157"/>
    </source>
</evidence>
<keyword evidence="5" id="KW-0732">Signal</keyword>
<evidence type="ECO:0000256" key="2">
    <source>
        <dbReference type="ARBA" id="ARBA00006552"/>
    </source>
</evidence>
<dbReference type="InterPro" id="IPR006208">
    <property type="entry name" value="Glyco_hormone_CN"/>
</dbReference>
<keyword evidence="4" id="KW-1015">Disulfide bond</keyword>
<protein>
    <submittedName>
        <fullName evidence="7">Glycoprotein hormone beta-5-type 2</fullName>
    </submittedName>
</protein>
<dbReference type="AlphaFoldDB" id="A0A0U2NIF8"/>
<dbReference type="InterPro" id="IPR001545">
    <property type="entry name" value="Gonadotropin_bsu"/>
</dbReference>
<evidence type="ECO:0000256" key="5">
    <source>
        <dbReference type="SAM" id="SignalP"/>
    </source>
</evidence>
<dbReference type="GO" id="GO:0005737">
    <property type="term" value="C:cytoplasm"/>
    <property type="evidence" value="ECO:0007669"/>
    <property type="project" value="TreeGrafter"/>
</dbReference>
<name>A0A0U2NIF8_ASTRU</name>
<dbReference type="SMART" id="SM00068">
    <property type="entry name" value="GHB"/>
    <property type="match status" value="1"/>
</dbReference>
<dbReference type="GO" id="GO:0007186">
    <property type="term" value="P:G protein-coupled receptor signaling pathway"/>
    <property type="evidence" value="ECO:0007669"/>
    <property type="project" value="TreeGrafter"/>
</dbReference>
<evidence type="ECO:0000313" key="7">
    <source>
        <dbReference type="EMBL" id="ALJ99966.1"/>
    </source>
</evidence>
<evidence type="ECO:0000256" key="1">
    <source>
        <dbReference type="ARBA" id="ARBA00004613"/>
    </source>
</evidence>
<reference evidence="7" key="1">
    <citation type="submission" date="2015-08" db="EMBL/GenBank/DDBJ databases">
        <authorList>
            <person name="Babu N.S."/>
            <person name="Beckwith C.J."/>
            <person name="Beseler K.G."/>
            <person name="Brison A."/>
            <person name="Carone J.V."/>
            <person name="Caskin T.P."/>
            <person name="Diamond M."/>
            <person name="Durham M.E."/>
            <person name="Foxe J.M."/>
            <person name="Go M."/>
            <person name="Henderson B.A."/>
            <person name="Jones I.B."/>
            <person name="McGettigan J.A."/>
            <person name="Micheletti S.J."/>
            <person name="Nasrallah M.E."/>
            <person name="Ortiz D."/>
            <person name="Piller C.R."/>
            <person name="Privatt S.R."/>
            <person name="Schneider S.L."/>
            <person name="Sharp S."/>
            <person name="Smith T.C."/>
            <person name="Stanton J.D."/>
            <person name="Ullery H.E."/>
            <person name="Wilson R.J."/>
            <person name="Serrano M.G."/>
            <person name="Buck G."/>
            <person name="Lee V."/>
            <person name="Wang Y."/>
            <person name="Carvalho R."/>
            <person name="Voegtly L."/>
            <person name="Shi R."/>
            <person name="Duckworth R."/>
            <person name="Johnson A."/>
            <person name="Loviza R."/>
            <person name="Walstead R."/>
            <person name="Shah Z."/>
            <person name="Kiflezghi M."/>
            <person name="Wade K."/>
            <person name="Ball S.L."/>
            <person name="Bradley K.W."/>
            <person name="Asai D.J."/>
            <person name="Bowman C.A."/>
            <person name="Russell D.A."/>
            <person name="Pope W.H."/>
            <person name="Jacobs-Sera D."/>
            <person name="Hendrix R.W."/>
            <person name="Hatfull G.F."/>
        </authorList>
    </citation>
    <scope>NUCLEOTIDE SEQUENCE</scope>
    <source>
        <tissue evidence="7">Radial nerve</tissue>
    </source>
</reference>
<evidence type="ECO:0000256" key="3">
    <source>
        <dbReference type="ARBA" id="ARBA00022525"/>
    </source>
</evidence>
<evidence type="ECO:0000259" key="6">
    <source>
        <dbReference type="Pfam" id="PF00007"/>
    </source>
</evidence>
<feature type="domain" description="Glycoprotein hormone subunit beta" evidence="6">
    <location>
        <begin position="58"/>
        <end position="140"/>
    </location>
</feature>
<dbReference type="EMBL" id="KT601724">
    <property type="protein sequence ID" value="ALJ99966.1"/>
    <property type="molecule type" value="mRNA"/>
</dbReference>
<dbReference type="Gene3D" id="2.10.90.10">
    <property type="entry name" value="Cystine-knot cytokines"/>
    <property type="match status" value="1"/>
</dbReference>
<dbReference type="SUPFAM" id="SSF57501">
    <property type="entry name" value="Cystine-knot cytokines"/>
    <property type="match status" value="1"/>
</dbReference>
<dbReference type="Pfam" id="PF00007">
    <property type="entry name" value="Cys_knot"/>
    <property type="match status" value="1"/>
</dbReference>
<organism evidence="7">
    <name type="scientific">Asterias rubens</name>
    <name type="common">Common European starfish</name>
    <name type="synonym">Asterias vulgaris</name>
    <dbReference type="NCBI Taxonomy" id="7604"/>
    <lineage>
        <taxon>Eukaryota</taxon>
        <taxon>Metazoa</taxon>
        <taxon>Echinodermata</taxon>
        <taxon>Eleutherozoa</taxon>
        <taxon>Asterozoa</taxon>
        <taxon>Asteroidea</taxon>
        <taxon>Forcipulatacea</taxon>
        <taxon>Forcipulatida</taxon>
        <taxon>Asteriidae</taxon>
        <taxon>Asterias</taxon>
    </lineage>
</organism>
<dbReference type="GO" id="GO:0005179">
    <property type="term" value="F:hormone activity"/>
    <property type="evidence" value="ECO:0007669"/>
    <property type="project" value="InterPro"/>
</dbReference>
<comment type="subcellular location">
    <subcellularLocation>
        <location evidence="1">Secreted</location>
    </subcellularLocation>
</comment>
<dbReference type="PANTHER" id="PTHR11515">
    <property type="entry name" value="GLYCOPROTEIN HORMONE BETA CHAIN"/>
    <property type="match status" value="1"/>
</dbReference>
<dbReference type="GO" id="GO:0005615">
    <property type="term" value="C:extracellular space"/>
    <property type="evidence" value="ECO:0007669"/>
    <property type="project" value="TreeGrafter"/>
</dbReference>
<feature type="signal peptide" evidence="5">
    <location>
        <begin position="1"/>
        <end position="31"/>
    </location>
</feature>
<sequence length="141" mass="16121">MFFKCQARHRWTATFLPLFALALLIGTIVEGARYQKQSMPFLDVSCRVREYTKYEAKLPGCMDEVVPARGCYGRCQSFEVPVLLPPHKASSHKMCLVEEIELRSVELSDCLPGVNRTFVYQSAVRCRCKKCIESNTFCARN</sequence>